<feature type="domain" description="MobA/VirD2-like nuclease" evidence="2">
    <location>
        <begin position="45"/>
        <end position="173"/>
    </location>
</feature>
<evidence type="ECO:0000259" key="2">
    <source>
        <dbReference type="Pfam" id="PF03432"/>
    </source>
</evidence>
<gene>
    <name evidence="3" type="ORF">DPCES_0045</name>
</gene>
<dbReference type="InterPro" id="IPR005094">
    <property type="entry name" value="Endonuclease_MobA/VirD2"/>
</dbReference>
<dbReference type="RefSeq" id="WP_208925068.1">
    <property type="nucleotide sequence ID" value="NZ_LK996017.1"/>
</dbReference>
<feature type="compositionally biased region" description="Basic and acidic residues" evidence="1">
    <location>
        <begin position="441"/>
        <end position="454"/>
    </location>
</feature>
<accession>A0A098AV51</accession>
<dbReference type="PATRIC" id="fig|49338.4.peg.50"/>
<evidence type="ECO:0000256" key="1">
    <source>
        <dbReference type="SAM" id="MobiDB-lite"/>
    </source>
</evidence>
<evidence type="ECO:0000313" key="3">
    <source>
        <dbReference type="EMBL" id="CDW99932.1"/>
    </source>
</evidence>
<sequence>MATTAIWDVTDRLDRVIDYATNPQKTENLDFSSPDFRGLQNVLAYTQQDTKTEKQFYVTGINCDPTTACEQMSRTKLQFQKTDGILAFHGYQSFVPGEATPETAHAIGVKLAQELWGERFEVIVSTHLDKHHLHNHFVLNSVSFTDGKRYYDNNATYSLMRQTSDRLCREYSLYVIENPQKGKSRHYAEWKAEQEGKPTWRGLIREDVDKAIAASMTFTQFIAALRKQGYEVKTGVKYMAVRPPGKERFVRLKTLGDDYTEEAIKQRILQNRTPKRPQVLPEPQKKRYIIRGGASLKKVKKLTGLQALYFHYLYKMGILPKHRASNKRTHFLLREDIRHMEEITAQTKLLCTHRIENKEQLLTFLNSLEQEMAGLYDTRKSLYSRIRRCKDDEQMTSYKEQIAGLSKKLSLLRKEVKLCAGILSRSEEMKQKLLQVQQEDIQQRKEEKAYEQRSRRSGPNRQYES</sequence>
<protein>
    <submittedName>
        <fullName evidence="3">Relaxase/mobilization nuclease protein</fullName>
    </submittedName>
</protein>
<organism evidence="3">
    <name type="scientific">Desulfitobacterium hafniense</name>
    <name type="common">Desulfitobacterium frappieri</name>
    <dbReference type="NCBI Taxonomy" id="49338"/>
    <lineage>
        <taxon>Bacteria</taxon>
        <taxon>Bacillati</taxon>
        <taxon>Bacillota</taxon>
        <taxon>Clostridia</taxon>
        <taxon>Eubacteriales</taxon>
        <taxon>Desulfitobacteriaceae</taxon>
        <taxon>Desulfitobacterium</taxon>
    </lineage>
</organism>
<dbReference type="AlphaFoldDB" id="A0A098AV51"/>
<dbReference type="Pfam" id="PF03432">
    <property type="entry name" value="Relaxase"/>
    <property type="match status" value="1"/>
</dbReference>
<name>A0A098AV51_DESHA</name>
<proteinExistence type="predicted"/>
<feature type="region of interest" description="Disordered" evidence="1">
    <location>
        <begin position="441"/>
        <end position="465"/>
    </location>
</feature>
<reference evidence="3" key="1">
    <citation type="submission" date="2014-07" db="EMBL/GenBank/DDBJ databases">
        <authorList>
            <person name="Hornung V.Bastian."/>
        </authorList>
    </citation>
    <scope>NUCLEOTIDE SEQUENCE</scope>
    <source>
        <strain evidence="3">PCE-S</strain>
    </source>
</reference>
<dbReference type="EMBL" id="LK996017">
    <property type="protein sequence ID" value="CDW99932.1"/>
    <property type="molecule type" value="Genomic_DNA"/>
</dbReference>